<dbReference type="GO" id="GO:0005634">
    <property type="term" value="C:nucleus"/>
    <property type="evidence" value="ECO:0007669"/>
    <property type="project" value="UniProtKB-SubCell"/>
</dbReference>
<name>A0A484GRJ3_SOUCH</name>
<dbReference type="InterPro" id="IPR023082">
    <property type="entry name" value="Homeo_prospero_dom"/>
</dbReference>
<keyword evidence="6" id="KW-0539">Nucleus</keyword>
<dbReference type="PROSITE" id="PS51818">
    <property type="entry name" value="HOMEO_PROSPERO"/>
    <property type="match status" value="1"/>
</dbReference>
<keyword evidence="4" id="KW-0371">Homeobox</keyword>
<evidence type="ECO:0000256" key="4">
    <source>
        <dbReference type="ARBA" id="ARBA00023155"/>
    </source>
</evidence>
<keyword evidence="10" id="KW-1185">Reference proteome</keyword>
<keyword evidence="3" id="KW-0238">DNA-binding</keyword>
<dbReference type="PANTHER" id="PTHR12198:SF5">
    <property type="entry name" value="PROSPERO HOMEOBOX PROTEIN 2"/>
    <property type="match status" value="1"/>
</dbReference>
<feature type="region of interest" description="Disordered" evidence="7">
    <location>
        <begin position="79"/>
        <end position="130"/>
    </location>
</feature>
<protein>
    <recommendedName>
        <fullName evidence="8">Prospero domain-containing protein</fullName>
    </recommendedName>
</protein>
<feature type="region of interest" description="Disordered" evidence="7">
    <location>
        <begin position="156"/>
        <end position="219"/>
    </location>
</feature>
<proteinExistence type="predicted"/>
<keyword evidence="5" id="KW-0804">Transcription</keyword>
<reference evidence="9 10" key="1">
    <citation type="journal article" date="2018" name="Genomics">
        <title>Molecular footprints of inshore aquatic adaptation in Indo-Pacific humpback dolphin (Sousa chinensis).</title>
        <authorList>
            <person name="Ming Y."/>
            <person name="Jian J."/>
            <person name="Yu F."/>
            <person name="Yu X."/>
            <person name="Wang J."/>
            <person name="Liu W."/>
        </authorList>
    </citation>
    <scope>NUCLEOTIDE SEQUENCE [LARGE SCALE GENOMIC DNA]</scope>
    <source>
        <strain evidence="9">MY-2018</strain>
        <tissue evidence="9">Skin</tissue>
    </source>
</reference>
<dbReference type="GO" id="GO:0060836">
    <property type="term" value="P:lymphatic endothelial cell differentiation"/>
    <property type="evidence" value="ECO:0007669"/>
    <property type="project" value="UniProtKB-ARBA"/>
</dbReference>
<feature type="compositionally biased region" description="Basic and acidic residues" evidence="7">
    <location>
        <begin position="201"/>
        <end position="219"/>
    </location>
</feature>
<dbReference type="Proteomes" id="UP000295264">
    <property type="component" value="Unassembled WGS sequence"/>
</dbReference>
<dbReference type="GO" id="GO:0000978">
    <property type="term" value="F:RNA polymerase II cis-regulatory region sequence-specific DNA binding"/>
    <property type="evidence" value="ECO:0007669"/>
    <property type="project" value="TreeGrafter"/>
</dbReference>
<comment type="caution">
    <text evidence="9">The sequence shown here is derived from an EMBL/GenBank/DDBJ whole genome shotgun (WGS) entry which is preliminary data.</text>
</comment>
<sequence length="619" mass="68752">MNPNFSLLSQPSRDCSYLAEPRTKDGRSLSPREQGRDSPFPWSQVPSSSLADPDWFWDEHIQAKRARVETIVRGMCLSPNPPVPGNAPARDSPCCPEKARERKRKQNLPVQQGPLKPGPAGDRGSRKGGPRVREQLHLLKQQLKHLQEHILQAAEPKAPAQGPGGSETGEDPLSVKQRDGSGSRSWAVHSDHRQGSSGDLSRVEKHRVSEVKHQSEEPRLLPSGARALLEILKKELTGAISQAVDSVLQKVLLDPSGHLTHLGKSFPGLVPDGRSEPSPPEGGACKDPLPLAALPRSAQPQTGAPLGNLSLAKSLDSPRYPVSPRMIPKPCQGPPANCPLTVPAHIQEDQILSQLLGHRPSGHWRGNLPQDSSPQSHPSSEAALQPWRAAKLQPLALSQRQCPWLFKSTCLERLPLVPSVKMEQGGLQAVTDALPFSSALYISFTSNRSSRCHSPERQEEGLNPGHLKKAKLMFFFTRYPSSNLLKAYFPDVQFNRCITSQMIKWFSNFREFYYIQMEKFARQAISDGVTNPKMLVVLRNSELFRALNMHYNKGNDFEVPDCFLEIASLTLQEFFRAVSAGKDSDPSWKKPIYKIISKLDSDIPEIFKSSSYPQELFRN</sequence>
<evidence type="ECO:0000259" key="8">
    <source>
        <dbReference type="PROSITE" id="PS51818"/>
    </source>
</evidence>
<dbReference type="InterPro" id="IPR009057">
    <property type="entry name" value="Homeodomain-like_sf"/>
</dbReference>
<dbReference type="Gene3D" id="1.10.10.500">
    <property type="entry name" value="Homeo-prospero domain"/>
    <property type="match status" value="1"/>
</dbReference>
<evidence type="ECO:0000256" key="1">
    <source>
        <dbReference type="ARBA" id="ARBA00004123"/>
    </source>
</evidence>
<dbReference type="GO" id="GO:0000981">
    <property type="term" value="F:DNA-binding transcription factor activity, RNA polymerase II-specific"/>
    <property type="evidence" value="ECO:0007669"/>
    <property type="project" value="TreeGrafter"/>
</dbReference>
<feature type="compositionally biased region" description="Low complexity" evidence="7">
    <location>
        <begin position="369"/>
        <end position="380"/>
    </location>
</feature>
<dbReference type="GO" id="GO:0060059">
    <property type="term" value="P:embryonic retina morphogenesis in camera-type eye"/>
    <property type="evidence" value="ECO:0007669"/>
    <property type="project" value="UniProtKB-ARBA"/>
</dbReference>
<dbReference type="EMBL" id="QWLN02004805">
    <property type="protein sequence ID" value="TEA38129.1"/>
    <property type="molecule type" value="Genomic_DNA"/>
</dbReference>
<dbReference type="GO" id="GO:0048646">
    <property type="term" value="P:anatomical structure formation involved in morphogenesis"/>
    <property type="evidence" value="ECO:0007669"/>
    <property type="project" value="UniProtKB-ARBA"/>
</dbReference>
<dbReference type="GO" id="GO:0005737">
    <property type="term" value="C:cytoplasm"/>
    <property type="evidence" value="ECO:0007669"/>
    <property type="project" value="UniProtKB-ARBA"/>
</dbReference>
<dbReference type="PANTHER" id="PTHR12198">
    <property type="entry name" value="HOMEOBOX PROTEIN PROSPERO/PROX-1/CEH-26"/>
    <property type="match status" value="1"/>
</dbReference>
<feature type="compositionally biased region" description="Polar residues" evidence="7">
    <location>
        <begin position="1"/>
        <end position="13"/>
    </location>
</feature>
<feature type="region of interest" description="Disordered" evidence="7">
    <location>
        <begin position="358"/>
        <end position="383"/>
    </location>
</feature>
<dbReference type="AlphaFoldDB" id="A0A484GRJ3"/>
<feature type="domain" description="Prospero" evidence="8">
    <location>
        <begin position="459"/>
        <end position="617"/>
    </location>
</feature>
<dbReference type="InterPro" id="IPR037131">
    <property type="entry name" value="Homeo_prospero_dom_sf"/>
</dbReference>
<accession>A0A484GRJ3</accession>
<evidence type="ECO:0000256" key="3">
    <source>
        <dbReference type="ARBA" id="ARBA00023125"/>
    </source>
</evidence>
<dbReference type="GO" id="GO:0045165">
    <property type="term" value="P:cell fate commitment"/>
    <property type="evidence" value="ECO:0007669"/>
    <property type="project" value="UniProtKB-ARBA"/>
</dbReference>
<gene>
    <name evidence="9" type="ORF">DBR06_SOUSAS5810075</name>
</gene>
<evidence type="ECO:0000256" key="5">
    <source>
        <dbReference type="ARBA" id="ARBA00023163"/>
    </source>
</evidence>
<dbReference type="SUPFAM" id="SSF46689">
    <property type="entry name" value="Homeodomain-like"/>
    <property type="match status" value="1"/>
</dbReference>
<dbReference type="FunFam" id="1.10.10.500:FF:000001">
    <property type="entry name" value="Prospero homeobox protein 1"/>
    <property type="match status" value="1"/>
</dbReference>
<evidence type="ECO:0000256" key="7">
    <source>
        <dbReference type="SAM" id="MobiDB-lite"/>
    </source>
</evidence>
<dbReference type="GO" id="GO:0031016">
    <property type="term" value="P:pancreas development"/>
    <property type="evidence" value="ECO:0007669"/>
    <property type="project" value="UniProtKB-ARBA"/>
</dbReference>
<dbReference type="GO" id="GO:0007417">
    <property type="term" value="P:central nervous system development"/>
    <property type="evidence" value="ECO:0007669"/>
    <property type="project" value="UniProtKB-ARBA"/>
</dbReference>
<comment type="subcellular location">
    <subcellularLocation>
        <location evidence="1">Nucleus</location>
    </subcellularLocation>
</comment>
<keyword evidence="2" id="KW-0805">Transcription regulation</keyword>
<dbReference type="GO" id="GO:0035295">
    <property type="term" value="P:tube development"/>
    <property type="evidence" value="ECO:0007669"/>
    <property type="project" value="UniProtKB-ARBA"/>
</dbReference>
<feature type="region of interest" description="Disordered" evidence="7">
    <location>
        <begin position="1"/>
        <end position="49"/>
    </location>
</feature>
<evidence type="ECO:0000256" key="2">
    <source>
        <dbReference type="ARBA" id="ARBA00023015"/>
    </source>
</evidence>
<evidence type="ECO:0000256" key="6">
    <source>
        <dbReference type="ARBA" id="ARBA00023242"/>
    </source>
</evidence>
<dbReference type="GO" id="GO:0070309">
    <property type="term" value="P:lens fiber cell morphogenesis"/>
    <property type="evidence" value="ECO:0007669"/>
    <property type="project" value="UniProtKB-ARBA"/>
</dbReference>
<dbReference type="InterPro" id="IPR039350">
    <property type="entry name" value="Prospero_homeodomain"/>
</dbReference>
<dbReference type="Pfam" id="PF05044">
    <property type="entry name" value="HPD"/>
    <property type="match status" value="1"/>
</dbReference>
<evidence type="ECO:0000313" key="9">
    <source>
        <dbReference type="EMBL" id="TEA38129.1"/>
    </source>
</evidence>
<organism evidence="9 10">
    <name type="scientific">Sousa chinensis</name>
    <name type="common">Indo-pacific humpbacked dolphin</name>
    <name type="synonym">Steno chinensis</name>
    <dbReference type="NCBI Taxonomy" id="103600"/>
    <lineage>
        <taxon>Eukaryota</taxon>
        <taxon>Metazoa</taxon>
        <taxon>Chordata</taxon>
        <taxon>Craniata</taxon>
        <taxon>Vertebrata</taxon>
        <taxon>Euteleostomi</taxon>
        <taxon>Mammalia</taxon>
        <taxon>Eutheria</taxon>
        <taxon>Laurasiatheria</taxon>
        <taxon>Artiodactyla</taxon>
        <taxon>Whippomorpha</taxon>
        <taxon>Cetacea</taxon>
        <taxon>Odontoceti</taxon>
        <taxon>Delphinidae</taxon>
        <taxon>Sousa</taxon>
    </lineage>
</organism>
<feature type="region of interest" description="Disordered" evidence="7">
    <location>
        <begin position="264"/>
        <end position="334"/>
    </location>
</feature>
<evidence type="ECO:0000313" key="10">
    <source>
        <dbReference type="Proteomes" id="UP000295264"/>
    </source>
</evidence>
<dbReference type="GO" id="GO:0070365">
    <property type="term" value="P:hepatocyte differentiation"/>
    <property type="evidence" value="ECO:0007669"/>
    <property type="project" value="UniProtKB-ARBA"/>
</dbReference>